<dbReference type="Pfam" id="PF26227">
    <property type="entry name" value="DUF8053"/>
    <property type="match status" value="1"/>
</dbReference>
<dbReference type="AlphaFoldDB" id="A0A558G9W0"/>
<proteinExistence type="predicted"/>
<feature type="domain" description="DUF8053" evidence="1">
    <location>
        <begin position="2"/>
        <end position="55"/>
    </location>
</feature>
<name>A0A558G9W0_HALVO</name>
<dbReference type="RefSeq" id="WP_042664053.1">
    <property type="nucleotide sequence ID" value="NZ_VMTR01000075.1"/>
</dbReference>
<protein>
    <recommendedName>
        <fullName evidence="1">DUF8053 domain-containing protein</fullName>
    </recommendedName>
</protein>
<accession>A0A558G9W0</accession>
<evidence type="ECO:0000259" key="1">
    <source>
        <dbReference type="Pfam" id="PF26227"/>
    </source>
</evidence>
<dbReference type="InterPro" id="IPR058366">
    <property type="entry name" value="DUF8053"/>
</dbReference>
<organism evidence="2 3">
    <name type="scientific">Haloferax volcanii</name>
    <name type="common">Halobacterium volcanii</name>
    <dbReference type="NCBI Taxonomy" id="2246"/>
    <lineage>
        <taxon>Archaea</taxon>
        <taxon>Methanobacteriati</taxon>
        <taxon>Methanobacteriota</taxon>
        <taxon>Stenosarchaea group</taxon>
        <taxon>Halobacteria</taxon>
        <taxon>Halobacteriales</taxon>
        <taxon>Haloferacaceae</taxon>
        <taxon>Haloferax</taxon>
    </lineage>
</organism>
<gene>
    <name evidence="2" type="ORF">FQA18_11325</name>
</gene>
<dbReference type="GeneID" id="300250378"/>
<sequence>MFRKLCDREGTPTVSLDKDELRMDGVLDEDGVVPDDQEMHIQRVGKRSYLVRAVDSDGIPELDEVFQ</sequence>
<comment type="caution">
    <text evidence="2">The sequence shown here is derived from an EMBL/GenBank/DDBJ whole genome shotgun (WGS) entry which is preliminary data.</text>
</comment>
<evidence type="ECO:0000313" key="3">
    <source>
        <dbReference type="Proteomes" id="UP000320212"/>
    </source>
</evidence>
<dbReference type="Proteomes" id="UP000320212">
    <property type="component" value="Unassembled WGS sequence"/>
</dbReference>
<evidence type="ECO:0000313" key="2">
    <source>
        <dbReference type="EMBL" id="TVT94544.1"/>
    </source>
</evidence>
<dbReference type="EMBL" id="VMTR01000075">
    <property type="protein sequence ID" value="TVT94544.1"/>
    <property type="molecule type" value="Genomic_DNA"/>
</dbReference>
<reference evidence="2 3" key="1">
    <citation type="submission" date="2019-07" db="EMBL/GenBank/DDBJ databases">
        <title>Draft genome sequence of Haloferax volcanii SS0101, isolated from salt farm in Samut Sakhon, Thailand.</title>
        <authorList>
            <person name="Wanthongcharoen S."/>
            <person name="Yamprayoonswat W."/>
            <person name="Ruangsuj P."/>
            <person name="Thongpramul N."/>
            <person name="Jumpathong W."/>
            <person name="Sittihan S."/>
            <person name="Kanjanavas P."/>
            <person name="Yasawong M."/>
        </authorList>
    </citation>
    <scope>NUCLEOTIDE SEQUENCE [LARGE SCALE GENOMIC DNA]</scope>
    <source>
        <strain evidence="2 3">SS0101</strain>
    </source>
</reference>